<dbReference type="InterPro" id="IPR019554">
    <property type="entry name" value="Soluble_ligand-bd"/>
</dbReference>
<feature type="domain" description="Polysaccharide export protein N-terminal" evidence="3">
    <location>
        <begin position="69"/>
        <end position="144"/>
    </location>
</feature>
<keyword evidence="1 2" id="KW-0732">Signal</keyword>
<dbReference type="GO" id="GO:0015159">
    <property type="term" value="F:polysaccharide transmembrane transporter activity"/>
    <property type="evidence" value="ECO:0007669"/>
    <property type="project" value="InterPro"/>
</dbReference>
<dbReference type="AlphaFoldDB" id="A0A7W8DJ53"/>
<dbReference type="Proteomes" id="UP000590740">
    <property type="component" value="Unassembled WGS sequence"/>
</dbReference>
<name>A0A7W8DJ53_9BACT</name>
<reference evidence="5 6" key="1">
    <citation type="submission" date="2020-08" db="EMBL/GenBank/DDBJ databases">
        <title>Genomic Encyclopedia of Type Strains, Phase IV (KMG-IV): sequencing the most valuable type-strain genomes for metagenomic binning, comparative biology and taxonomic classification.</title>
        <authorList>
            <person name="Goeker M."/>
        </authorList>
    </citation>
    <scope>NUCLEOTIDE SEQUENCE [LARGE SCALE GENOMIC DNA]</scope>
    <source>
        <strain evidence="5 6">DSM 12252</strain>
    </source>
</reference>
<protein>
    <submittedName>
        <fullName evidence="5">Polysaccharide export outer membrane protein</fullName>
    </submittedName>
</protein>
<dbReference type="InterPro" id="IPR049712">
    <property type="entry name" value="Poly_export"/>
</dbReference>
<dbReference type="Pfam" id="PF10531">
    <property type="entry name" value="SLBB"/>
    <property type="match status" value="1"/>
</dbReference>
<dbReference type="Pfam" id="PF02563">
    <property type="entry name" value="Poly_export"/>
    <property type="match status" value="1"/>
</dbReference>
<gene>
    <name evidence="5" type="ORF">HNQ65_001295</name>
</gene>
<feature type="chain" id="PRO_5031037854" evidence="2">
    <location>
        <begin position="35"/>
        <end position="237"/>
    </location>
</feature>
<evidence type="ECO:0000313" key="5">
    <source>
        <dbReference type="EMBL" id="MBB5031727.1"/>
    </source>
</evidence>
<keyword evidence="6" id="KW-1185">Reference proteome</keyword>
<comment type="caution">
    <text evidence="5">The sequence shown here is derived from an EMBL/GenBank/DDBJ whole genome shotgun (WGS) entry which is preliminary data.</text>
</comment>
<dbReference type="InterPro" id="IPR003715">
    <property type="entry name" value="Poly_export_N"/>
</dbReference>
<evidence type="ECO:0000256" key="1">
    <source>
        <dbReference type="ARBA" id="ARBA00022729"/>
    </source>
</evidence>
<dbReference type="PANTHER" id="PTHR33619">
    <property type="entry name" value="POLYSACCHARIDE EXPORT PROTEIN GFCE-RELATED"/>
    <property type="match status" value="1"/>
</dbReference>
<evidence type="ECO:0000256" key="2">
    <source>
        <dbReference type="SAM" id="SignalP"/>
    </source>
</evidence>
<accession>A0A7W8DJ53</accession>
<feature type="signal peptide" evidence="2">
    <location>
        <begin position="1"/>
        <end position="34"/>
    </location>
</feature>
<evidence type="ECO:0000259" key="3">
    <source>
        <dbReference type="Pfam" id="PF02563"/>
    </source>
</evidence>
<feature type="domain" description="Soluble ligand binding" evidence="4">
    <location>
        <begin position="152"/>
        <end position="201"/>
    </location>
</feature>
<dbReference type="PANTHER" id="PTHR33619:SF3">
    <property type="entry name" value="POLYSACCHARIDE EXPORT PROTEIN GFCE-RELATED"/>
    <property type="match status" value="1"/>
</dbReference>
<dbReference type="Gene3D" id="3.10.560.10">
    <property type="entry name" value="Outer membrane lipoprotein wza domain like"/>
    <property type="match status" value="1"/>
</dbReference>
<dbReference type="EMBL" id="JACHIG010000002">
    <property type="protein sequence ID" value="MBB5031727.1"/>
    <property type="molecule type" value="Genomic_DNA"/>
</dbReference>
<evidence type="ECO:0000259" key="4">
    <source>
        <dbReference type="Pfam" id="PF10531"/>
    </source>
</evidence>
<evidence type="ECO:0000313" key="6">
    <source>
        <dbReference type="Proteomes" id="UP000590740"/>
    </source>
</evidence>
<sequence length="237" mass="25530">MITPRHLPSRKSSGLRGICIMLCCLGGLLSTLPAQQTTAQAYGSQSRAGSSSSPSPYGVTASNLQQRAAAPADYLIREGDMVQISVFDEPDLAAGGKVRNDGTIQCPLIGSVKIQGLSQSAAARLIETEYRKDYLVHPEVNLFVSQYSSQHVTILGQVVRPGSHELPVEKNLTILQVLGLAGGPTRIANLKKVLVKRMVGGQEKIFKVDVNAMASGNETMMFYVHEDDVITVPESFF</sequence>
<dbReference type="RefSeq" id="WP_221306057.1">
    <property type="nucleotide sequence ID" value="NZ_JACHIG010000002.1"/>
</dbReference>
<organism evidence="5 6">
    <name type="scientific">Prosthecobacter vanneervenii</name>
    <dbReference type="NCBI Taxonomy" id="48466"/>
    <lineage>
        <taxon>Bacteria</taxon>
        <taxon>Pseudomonadati</taxon>
        <taxon>Verrucomicrobiota</taxon>
        <taxon>Verrucomicrobiia</taxon>
        <taxon>Verrucomicrobiales</taxon>
        <taxon>Verrucomicrobiaceae</taxon>
        <taxon>Prosthecobacter</taxon>
    </lineage>
</organism>
<proteinExistence type="predicted"/>